<reference evidence="2" key="1">
    <citation type="journal article" date="2020" name="Stud. Mycol.">
        <title>101 Dothideomycetes genomes: a test case for predicting lifestyles and emergence of pathogens.</title>
        <authorList>
            <person name="Haridas S."/>
            <person name="Albert R."/>
            <person name="Binder M."/>
            <person name="Bloem J."/>
            <person name="Labutti K."/>
            <person name="Salamov A."/>
            <person name="Andreopoulos B."/>
            <person name="Baker S."/>
            <person name="Barry K."/>
            <person name="Bills G."/>
            <person name="Bluhm B."/>
            <person name="Cannon C."/>
            <person name="Castanera R."/>
            <person name="Culley D."/>
            <person name="Daum C."/>
            <person name="Ezra D."/>
            <person name="Gonzalez J."/>
            <person name="Henrissat B."/>
            <person name="Kuo A."/>
            <person name="Liang C."/>
            <person name="Lipzen A."/>
            <person name="Lutzoni F."/>
            <person name="Magnuson J."/>
            <person name="Mondo S."/>
            <person name="Nolan M."/>
            <person name="Ohm R."/>
            <person name="Pangilinan J."/>
            <person name="Park H.-J."/>
            <person name="Ramirez L."/>
            <person name="Alfaro M."/>
            <person name="Sun H."/>
            <person name="Tritt A."/>
            <person name="Yoshinaga Y."/>
            <person name="Zwiers L.-H."/>
            <person name="Turgeon B."/>
            <person name="Goodwin S."/>
            <person name="Spatafora J."/>
            <person name="Crous P."/>
            <person name="Grigoriev I."/>
        </authorList>
    </citation>
    <scope>NUCLEOTIDE SEQUENCE</scope>
    <source>
        <strain evidence="2">CBS 125425</strain>
    </source>
</reference>
<dbReference type="EMBL" id="ML996144">
    <property type="protein sequence ID" value="KAF2734731.1"/>
    <property type="molecule type" value="Genomic_DNA"/>
</dbReference>
<proteinExistence type="predicted"/>
<protein>
    <recommendedName>
        <fullName evidence="4">MARVEL domain-containing protein</fullName>
    </recommendedName>
</protein>
<evidence type="ECO:0008006" key="4">
    <source>
        <dbReference type="Google" id="ProtNLM"/>
    </source>
</evidence>
<keyword evidence="1" id="KW-0812">Transmembrane</keyword>
<feature type="transmembrane region" description="Helical" evidence="1">
    <location>
        <begin position="46"/>
        <end position="69"/>
    </location>
</feature>
<feature type="transmembrane region" description="Helical" evidence="1">
    <location>
        <begin position="12"/>
        <end position="34"/>
    </location>
</feature>
<dbReference type="PANTHER" id="PTHR39608">
    <property type="entry name" value="INTEGRAL MEMBRANE PROTEIN (AFU_ORTHOLOGUE AFUA_5G08640)"/>
    <property type="match status" value="1"/>
</dbReference>
<keyword evidence="1" id="KW-0472">Membrane</keyword>
<keyword evidence="3" id="KW-1185">Reference proteome</keyword>
<dbReference type="Proteomes" id="UP000799444">
    <property type="component" value="Unassembled WGS sequence"/>
</dbReference>
<evidence type="ECO:0000256" key="1">
    <source>
        <dbReference type="SAM" id="Phobius"/>
    </source>
</evidence>
<feature type="transmembrane region" description="Helical" evidence="1">
    <location>
        <begin position="115"/>
        <end position="136"/>
    </location>
</feature>
<accession>A0A9P4V2X8</accession>
<dbReference type="AlphaFoldDB" id="A0A9P4V2X8"/>
<dbReference type="OrthoDB" id="20872at2759"/>
<comment type="caution">
    <text evidence="2">The sequence shown here is derived from an EMBL/GenBank/DDBJ whole genome shotgun (WGS) entry which is preliminary data.</text>
</comment>
<dbReference type="PANTHER" id="PTHR39608:SF2">
    <property type="entry name" value="MARVEL DOMAIN-CONTAINING PROTEIN"/>
    <property type="match status" value="1"/>
</dbReference>
<evidence type="ECO:0000313" key="3">
    <source>
        <dbReference type="Proteomes" id="UP000799444"/>
    </source>
</evidence>
<keyword evidence="1" id="KW-1133">Transmembrane helix</keyword>
<name>A0A9P4V2X8_9PLEO</name>
<gene>
    <name evidence="2" type="ORF">EJ04DRAFT_552485</name>
</gene>
<sequence length="166" mass="18300">MASRAIPSSITKVLLCFCHFMTWASAAIVVGITGYFLNNYTHDRSLIYEIVIGASTLAFWLPTFILPLLSSYKSWFLPLNFVYSYLWLTAFIFSAQDYNEGSCYANAPSVGHCSLKLALEAFLFLGFIFTVFATVIDGLVWKSRVAATVAPTPVEKDVAPSAETAP</sequence>
<organism evidence="2 3">
    <name type="scientific">Polyplosphaeria fusca</name>
    <dbReference type="NCBI Taxonomy" id="682080"/>
    <lineage>
        <taxon>Eukaryota</taxon>
        <taxon>Fungi</taxon>
        <taxon>Dikarya</taxon>
        <taxon>Ascomycota</taxon>
        <taxon>Pezizomycotina</taxon>
        <taxon>Dothideomycetes</taxon>
        <taxon>Pleosporomycetidae</taxon>
        <taxon>Pleosporales</taxon>
        <taxon>Tetraplosphaeriaceae</taxon>
        <taxon>Polyplosphaeria</taxon>
    </lineage>
</organism>
<evidence type="ECO:0000313" key="2">
    <source>
        <dbReference type="EMBL" id="KAF2734731.1"/>
    </source>
</evidence>
<feature type="transmembrane region" description="Helical" evidence="1">
    <location>
        <begin position="76"/>
        <end position="95"/>
    </location>
</feature>